<proteinExistence type="predicted"/>
<gene>
    <name evidence="1" type="ORF">LZG35_21310</name>
</gene>
<dbReference type="KEGG" id="axe:P40_10130"/>
<name>A0A9Q3WAB1_9GAMM</name>
<dbReference type="EMBL" id="JAJVKT010000043">
    <property type="protein sequence ID" value="MCE7511182.1"/>
    <property type="molecule type" value="Genomic_DNA"/>
</dbReference>
<evidence type="ECO:0000313" key="1">
    <source>
        <dbReference type="EMBL" id="MCE7511182.1"/>
    </source>
</evidence>
<reference evidence="1" key="1">
    <citation type="submission" date="2022-01" db="EMBL/GenBank/DDBJ databases">
        <authorList>
            <person name="Karlyshev A.V."/>
            <person name="Jaspars M."/>
        </authorList>
    </citation>
    <scope>NUCLEOTIDE SEQUENCE</scope>
    <source>
        <strain evidence="1">AGSA3-2</strain>
    </source>
</reference>
<accession>A0A9Q3WAB1</accession>
<evidence type="ECO:0000313" key="2">
    <source>
        <dbReference type="Proteomes" id="UP001107961"/>
    </source>
</evidence>
<dbReference type="AlphaFoldDB" id="A0A9Q3WAB1"/>
<comment type="caution">
    <text evidence="1">The sequence shown here is derived from an EMBL/GenBank/DDBJ whole genome shotgun (WGS) entry which is preliminary data.</text>
</comment>
<sequence>MIEYFSPGEHPRGFVGFLVTARIDGRTRKATFSTQTASSQDKANLWVQYQWLSAVGTDLDWRIEKRERDYHRFVSTDAPGTPPGRGLGVHGLTAVFYASGDDWIPAFSVARHPDLLGRPQADRRFTFEHAPYSTVWRDAVVFWADEHAIEEADRERVLAAPPEPTVFADLRRRMRDEGSAIFSEALSPVFREQREALAATRAPAQALEAALLDDLSDWSRRNNKHRKGVA</sequence>
<organism evidence="1 2">
    <name type="scientific">Alloalcanivorax xenomutans</name>
    <dbReference type="NCBI Taxonomy" id="1094342"/>
    <lineage>
        <taxon>Bacteria</taxon>
        <taxon>Pseudomonadati</taxon>
        <taxon>Pseudomonadota</taxon>
        <taxon>Gammaproteobacteria</taxon>
        <taxon>Oceanospirillales</taxon>
        <taxon>Alcanivoracaceae</taxon>
        <taxon>Alloalcanivorax</taxon>
    </lineage>
</organism>
<dbReference type="RefSeq" id="WP_014994458.1">
    <property type="nucleotide sequence ID" value="NZ_CP012331.1"/>
</dbReference>
<protein>
    <submittedName>
        <fullName evidence="1">Uncharacterized protein</fullName>
    </submittedName>
</protein>
<dbReference type="Proteomes" id="UP001107961">
    <property type="component" value="Unassembled WGS sequence"/>
</dbReference>
<keyword evidence="2" id="KW-1185">Reference proteome</keyword>